<organism evidence="1 2">
    <name type="scientific">Streptomyces blastmyceticus</name>
    <dbReference type="NCBI Taxonomy" id="68180"/>
    <lineage>
        <taxon>Bacteria</taxon>
        <taxon>Bacillati</taxon>
        <taxon>Actinomycetota</taxon>
        <taxon>Actinomycetes</taxon>
        <taxon>Kitasatosporales</taxon>
        <taxon>Streptomycetaceae</taxon>
        <taxon>Streptomyces</taxon>
    </lineage>
</organism>
<reference evidence="1 2" key="1">
    <citation type="journal article" date="2019" name="Int. J. Syst. Evol. Microbiol.">
        <title>The Global Catalogue of Microorganisms (GCM) 10K type strain sequencing project: providing services to taxonomists for standard genome sequencing and annotation.</title>
        <authorList>
            <consortium name="The Broad Institute Genomics Platform"/>
            <consortium name="The Broad Institute Genome Sequencing Center for Infectious Disease"/>
            <person name="Wu L."/>
            <person name="Ma J."/>
        </authorList>
    </citation>
    <scope>NUCLEOTIDE SEQUENCE [LARGE SCALE GENOMIC DNA]</scope>
    <source>
        <strain evidence="1 2">JCM 4565</strain>
    </source>
</reference>
<accession>A0ABN0WG50</accession>
<keyword evidence="2" id="KW-1185">Reference proteome</keyword>
<sequence>MSAAVATCAHRAGWVRGKGEARCGSCGVVRFTEYGALRPPGLAEAVKPSHGGSADRAAALWVMRRTRRRTEWWGRTVNSR</sequence>
<dbReference type="EMBL" id="BAAABW010000004">
    <property type="protein sequence ID" value="GAA0336279.1"/>
    <property type="molecule type" value="Genomic_DNA"/>
</dbReference>
<dbReference type="InterPro" id="IPR046222">
    <property type="entry name" value="DUF6255"/>
</dbReference>
<proteinExistence type="predicted"/>
<evidence type="ECO:0000313" key="1">
    <source>
        <dbReference type="EMBL" id="GAA0336279.1"/>
    </source>
</evidence>
<gene>
    <name evidence="1" type="ORF">GCM10010319_10390</name>
</gene>
<dbReference type="Pfam" id="PF19768">
    <property type="entry name" value="DUF6255"/>
    <property type="match status" value="1"/>
</dbReference>
<evidence type="ECO:0000313" key="2">
    <source>
        <dbReference type="Proteomes" id="UP001500063"/>
    </source>
</evidence>
<comment type="caution">
    <text evidence="1">The sequence shown here is derived from an EMBL/GenBank/DDBJ whole genome shotgun (WGS) entry which is preliminary data.</text>
</comment>
<name>A0ABN0WG50_9ACTN</name>
<dbReference type="RefSeq" id="WP_344116447.1">
    <property type="nucleotide sequence ID" value="NZ_BAAABW010000004.1"/>
</dbReference>
<dbReference type="Proteomes" id="UP001500063">
    <property type="component" value="Unassembled WGS sequence"/>
</dbReference>
<protein>
    <submittedName>
        <fullName evidence="1">Uncharacterized protein</fullName>
    </submittedName>
</protein>